<feature type="transmembrane region" description="Helical" evidence="11">
    <location>
        <begin position="6"/>
        <end position="22"/>
    </location>
</feature>
<evidence type="ECO:0000256" key="8">
    <source>
        <dbReference type="ARBA" id="ARBA00023136"/>
    </source>
</evidence>
<evidence type="ECO:0000256" key="11">
    <source>
        <dbReference type="SAM" id="Phobius"/>
    </source>
</evidence>
<evidence type="ECO:0000256" key="2">
    <source>
        <dbReference type="ARBA" id="ARBA00006897"/>
    </source>
</evidence>
<sequence>MIGHVLLVIAIASSYVFAIYFAQPPSLRDKDRNDIEVVKHRIKRIIILCSVLLVLIPNLVEGSYLDNIRSLGIIPGYTKTDSLIKDYKIIRESLYFILTLYSSSIYQGLLIRDIEFISRDESILYHIRDHIISPISEELIYRGMIILVVEKYIPNFMVFTPYLFGIAHIHHGIQLYFRQIPIGQILRTSGFQFIYTSIFGIFCNYYYINIAEKNLWSTIVIHMICNFFGFPSLLVDSKDLIHHVMYYSLIIVGIFNTWFVLKNN</sequence>
<comment type="subcellular location">
    <subcellularLocation>
        <location evidence="1">Endoplasmic reticulum membrane</location>
        <topology evidence="1">Multi-pass membrane protein</topology>
    </subcellularLocation>
</comment>
<dbReference type="InterPro" id="IPR039731">
    <property type="entry name" value="Rce1"/>
</dbReference>
<dbReference type="OrthoDB" id="271604at2759"/>
<comment type="catalytic activity">
    <reaction evidence="9">
        <text>Hydrolyzes the peptide bond -P2-(S-farnesyl or geranylgeranyl)C-P1'-P2'-P3'-COOH where P1' and P2' are amino acids with aliphatic sidechains and P3' is any C-terminal residue.</text>
        <dbReference type="EC" id="3.4.26.1"/>
    </reaction>
</comment>
<evidence type="ECO:0000259" key="12">
    <source>
        <dbReference type="Pfam" id="PF02517"/>
    </source>
</evidence>
<evidence type="ECO:0000256" key="10">
    <source>
        <dbReference type="ARBA" id="ARBA00049729"/>
    </source>
</evidence>
<keyword evidence="14" id="KW-1185">Reference proteome</keyword>
<dbReference type="Proteomes" id="UP000694255">
    <property type="component" value="Unassembled WGS sequence"/>
</dbReference>
<comment type="similarity">
    <text evidence="2">Belongs to the peptidase U48 family.</text>
</comment>
<evidence type="ECO:0000313" key="13">
    <source>
        <dbReference type="EMBL" id="KAG7666296.1"/>
    </source>
</evidence>
<evidence type="ECO:0000313" key="14">
    <source>
        <dbReference type="Proteomes" id="UP000694255"/>
    </source>
</evidence>
<gene>
    <name evidence="13" type="ORF">J8A68_000167</name>
</gene>
<comment type="caution">
    <text evidence="13">The sequence shown here is derived from an EMBL/GenBank/DDBJ whole genome shotgun (WGS) entry which is preliminary data.</text>
</comment>
<dbReference type="AlphaFoldDB" id="A0A8J5QTP4"/>
<dbReference type="EMBL" id="JAGSYN010000022">
    <property type="protein sequence ID" value="KAG7666296.1"/>
    <property type="molecule type" value="Genomic_DNA"/>
</dbReference>
<evidence type="ECO:0000256" key="4">
    <source>
        <dbReference type="ARBA" id="ARBA00022692"/>
    </source>
</evidence>
<proteinExistence type="inferred from homology"/>
<dbReference type="PANTHER" id="PTHR13046:SF0">
    <property type="entry name" value="CAAX PRENYL PROTEASE 2"/>
    <property type="match status" value="1"/>
</dbReference>
<dbReference type="RefSeq" id="XP_049266524.1">
    <property type="nucleotide sequence ID" value="XM_049405288.1"/>
</dbReference>
<dbReference type="InterPro" id="IPR003675">
    <property type="entry name" value="Rce1/LyrA-like_dom"/>
</dbReference>
<reference evidence="13 14" key="1">
    <citation type="journal article" date="2021" name="DNA Res.">
        <title>Genome analysis of Candida subhashii reveals its hybrid nature and dual mitochondrial genome conformations.</title>
        <authorList>
            <person name="Mixao V."/>
            <person name="Hegedusova E."/>
            <person name="Saus E."/>
            <person name="Pryszcz L.P."/>
            <person name="Cillingova A."/>
            <person name="Nosek J."/>
            <person name="Gabaldon T."/>
        </authorList>
    </citation>
    <scope>NUCLEOTIDE SEQUENCE [LARGE SCALE GENOMIC DNA]</scope>
    <source>
        <strain evidence="13 14">CBS 10753</strain>
    </source>
</reference>
<keyword evidence="7 11" id="KW-1133">Transmembrane helix</keyword>
<dbReference type="GO" id="GO:0005789">
    <property type="term" value="C:endoplasmic reticulum membrane"/>
    <property type="evidence" value="ECO:0007669"/>
    <property type="project" value="UniProtKB-SubCell"/>
</dbReference>
<evidence type="ECO:0000256" key="5">
    <source>
        <dbReference type="ARBA" id="ARBA00022801"/>
    </source>
</evidence>
<protein>
    <recommendedName>
        <fullName evidence="10">intramembrane prenyl-peptidase Rce1</fullName>
        <ecNumber evidence="10">3.4.26.1</ecNumber>
    </recommendedName>
</protein>
<dbReference type="PANTHER" id="PTHR13046">
    <property type="entry name" value="PROTEASE U48 CAAX PRENYL PROTEASE RCE1"/>
    <property type="match status" value="1"/>
</dbReference>
<feature type="transmembrane region" description="Helical" evidence="11">
    <location>
        <begin position="152"/>
        <end position="170"/>
    </location>
</feature>
<accession>A0A8J5QTP4</accession>
<evidence type="ECO:0000256" key="1">
    <source>
        <dbReference type="ARBA" id="ARBA00004477"/>
    </source>
</evidence>
<feature type="transmembrane region" description="Helical" evidence="11">
    <location>
        <begin position="240"/>
        <end position="261"/>
    </location>
</feature>
<dbReference type="GO" id="GO:0004222">
    <property type="term" value="F:metalloendopeptidase activity"/>
    <property type="evidence" value="ECO:0007669"/>
    <property type="project" value="InterPro"/>
</dbReference>
<feature type="domain" description="CAAX prenyl protease 2/Lysostaphin resistance protein A-like" evidence="12">
    <location>
        <begin position="123"/>
        <end position="228"/>
    </location>
</feature>
<feature type="transmembrane region" description="Helical" evidence="11">
    <location>
        <begin position="190"/>
        <end position="208"/>
    </location>
</feature>
<keyword evidence="4 11" id="KW-0812">Transmembrane</keyword>
<feature type="transmembrane region" description="Helical" evidence="11">
    <location>
        <begin position="42"/>
        <end position="60"/>
    </location>
</feature>
<keyword evidence="6" id="KW-0256">Endoplasmic reticulum</keyword>
<keyword evidence="8 11" id="KW-0472">Membrane</keyword>
<dbReference type="Pfam" id="PF02517">
    <property type="entry name" value="Rce1-like"/>
    <property type="match status" value="1"/>
</dbReference>
<dbReference type="EC" id="3.4.26.1" evidence="10"/>
<keyword evidence="3" id="KW-0645">Protease</keyword>
<evidence type="ECO:0000256" key="9">
    <source>
        <dbReference type="ARBA" id="ARBA00047280"/>
    </source>
</evidence>
<name>A0A8J5QTP4_9ASCO</name>
<evidence type="ECO:0000256" key="7">
    <source>
        <dbReference type="ARBA" id="ARBA00022989"/>
    </source>
</evidence>
<dbReference type="GeneID" id="73466968"/>
<evidence type="ECO:0000256" key="6">
    <source>
        <dbReference type="ARBA" id="ARBA00022824"/>
    </source>
</evidence>
<organism evidence="13 14">
    <name type="scientific">[Candida] subhashii</name>
    <dbReference type="NCBI Taxonomy" id="561895"/>
    <lineage>
        <taxon>Eukaryota</taxon>
        <taxon>Fungi</taxon>
        <taxon>Dikarya</taxon>
        <taxon>Ascomycota</taxon>
        <taxon>Saccharomycotina</taxon>
        <taxon>Pichiomycetes</taxon>
        <taxon>Debaryomycetaceae</taxon>
        <taxon>Spathaspora</taxon>
    </lineage>
</organism>
<evidence type="ECO:0000256" key="3">
    <source>
        <dbReference type="ARBA" id="ARBA00022670"/>
    </source>
</evidence>
<keyword evidence="5" id="KW-0378">Hydrolase</keyword>
<dbReference type="GO" id="GO:0071586">
    <property type="term" value="P:CAAX-box protein processing"/>
    <property type="evidence" value="ECO:0007669"/>
    <property type="project" value="InterPro"/>
</dbReference>
<feature type="transmembrane region" description="Helical" evidence="11">
    <location>
        <begin position="215"/>
        <end position="234"/>
    </location>
</feature>